<evidence type="ECO:0000313" key="2">
    <source>
        <dbReference type="EMBL" id="KIH61159.1"/>
    </source>
</evidence>
<name>A0A0C2GQ13_9BILA</name>
<feature type="region of interest" description="Disordered" evidence="1">
    <location>
        <begin position="23"/>
        <end position="60"/>
    </location>
</feature>
<gene>
    <name evidence="2" type="ORF">ANCDUO_08579</name>
</gene>
<dbReference type="Proteomes" id="UP000054047">
    <property type="component" value="Unassembled WGS sequence"/>
</dbReference>
<organism evidence="2 3">
    <name type="scientific">Ancylostoma duodenale</name>
    <dbReference type="NCBI Taxonomy" id="51022"/>
    <lineage>
        <taxon>Eukaryota</taxon>
        <taxon>Metazoa</taxon>
        <taxon>Ecdysozoa</taxon>
        <taxon>Nematoda</taxon>
        <taxon>Chromadorea</taxon>
        <taxon>Rhabditida</taxon>
        <taxon>Rhabditina</taxon>
        <taxon>Rhabditomorpha</taxon>
        <taxon>Strongyloidea</taxon>
        <taxon>Ancylostomatidae</taxon>
        <taxon>Ancylostomatinae</taxon>
        <taxon>Ancylostoma</taxon>
    </lineage>
</organism>
<dbReference type="EMBL" id="KN730356">
    <property type="protein sequence ID" value="KIH61159.1"/>
    <property type="molecule type" value="Genomic_DNA"/>
</dbReference>
<dbReference type="AlphaFoldDB" id="A0A0C2GQ13"/>
<evidence type="ECO:0000256" key="1">
    <source>
        <dbReference type="SAM" id="MobiDB-lite"/>
    </source>
</evidence>
<reference evidence="2 3" key="1">
    <citation type="submission" date="2013-12" db="EMBL/GenBank/DDBJ databases">
        <title>Draft genome of the parsitic nematode Ancylostoma duodenale.</title>
        <authorList>
            <person name="Mitreva M."/>
        </authorList>
    </citation>
    <scope>NUCLEOTIDE SEQUENCE [LARGE SCALE GENOMIC DNA]</scope>
    <source>
        <strain evidence="2 3">Zhejiang</strain>
    </source>
</reference>
<sequence length="319" mass="34412">MKNKRKVWVRFINARRRIVQPMIDQSNRAGRAPAVSVFKNRRRNRSDQSPGPSPDLGAGYSPDAAAAVTMPMAYPGADIYNMQRTMFPTAPYSAFPNPSSDGEPFHASDGNDGLPVRRCCAVDGPQLAVVDTWYGGLRALIEAFDMPSDSCRAGLAVRAREPCRPLREVAPNAGSRRTIPNAVWVLEAAVLKHLGAGYSPDAAAAVTMPMAYPGADIYNMQRTMFPTAPYSAFPNPSSDGQPVYASDGNDGLPVRRCCAVDGPQLAVVDTWYGGLRALVEAFDMPSDSCRAGLVVRAREPCRPLREVAPNAGSRRISVA</sequence>
<evidence type="ECO:0000313" key="3">
    <source>
        <dbReference type="Proteomes" id="UP000054047"/>
    </source>
</evidence>
<accession>A0A0C2GQ13</accession>
<dbReference type="OrthoDB" id="5798847at2759"/>
<keyword evidence="3" id="KW-1185">Reference proteome</keyword>
<protein>
    <submittedName>
        <fullName evidence="2">Uncharacterized protein</fullName>
    </submittedName>
</protein>
<proteinExistence type="predicted"/>